<protein>
    <submittedName>
        <fullName evidence="7">PASTA domain-containing protein</fullName>
    </submittedName>
</protein>
<dbReference type="SUPFAM" id="SSF56519">
    <property type="entry name" value="Penicillin binding protein dimerisation domain"/>
    <property type="match status" value="1"/>
</dbReference>
<dbReference type="EMBL" id="WHLY01000002">
    <property type="protein sequence ID" value="MPR33661.1"/>
    <property type="molecule type" value="Genomic_DNA"/>
</dbReference>
<evidence type="ECO:0000256" key="5">
    <source>
        <dbReference type="SAM" id="Phobius"/>
    </source>
</evidence>
<evidence type="ECO:0000256" key="3">
    <source>
        <dbReference type="ARBA" id="ARBA00023136"/>
    </source>
</evidence>
<evidence type="ECO:0000256" key="4">
    <source>
        <dbReference type="SAM" id="MobiDB-lite"/>
    </source>
</evidence>
<dbReference type="PROSITE" id="PS51178">
    <property type="entry name" value="PASTA"/>
    <property type="match status" value="1"/>
</dbReference>
<comment type="subcellular location">
    <subcellularLocation>
        <location evidence="1">Membrane</location>
    </subcellularLocation>
</comment>
<dbReference type="InterPro" id="IPR001460">
    <property type="entry name" value="PCN-bd_Tpept"/>
</dbReference>
<keyword evidence="2" id="KW-0645">Protease</keyword>
<dbReference type="PANTHER" id="PTHR30627:SF1">
    <property type="entry name" value="PEPTIDOGLYCAN D,D-TRANSPEPTIDASE FTSI"/>
    <property type="match status" value="1"/>
</dbReference>
<dbReference type="SMART" id="SM00740">
    <property type="entry name" value="PASTA"/>
    <property type="match status" value="1"/>
</dbReference>
<evidence type="ECO:0000256" key="2">
    <source>
        <dbReference type="ARBA" id="ARBA00022645"/>
    </source>
</evidence>
<dbReference type="GO" id="GO:0008658">
    <property type="term" value="F:penicillin binding"/>
    <property type="evidence" value="ECO:0007669"/>
    <property type="project" value="InterPro"/>
</dbReference>
<evidence type="ECO:0000313" key="7">
    <source>
        <dbReference type="EMBL" id="MPR33661.1"/>
    </source>
</evidence>
<evidence type="ECO:0000256" key="1">
    <source>
        <dbReference type="ARBA" id="ARBA00004370"/>
    </source>
</evidence>
<feature type="region of interest" description="Disordered" evidence="4">
    <location>
        <begin position="629"/>
        <end position="648"/>
    </location>
</feature>
<dbReference type="Gene3D" id="3.30.450.330">
    <property type="match status" value="1"/>
</dbReference>
<evidence type="ECO:0000259" key="6">
    <source>
        <dbReference type="PROSITE" id="PS51178"/>
    </source>
</evidence>
<dbReference type="SUPFAM" id="SSF54184">
    <property type="entry name" value="Penicillin-binding protein 2x (pbp-2x), c-terminal domain"/>
    <property type="match status" value="1"/>
</dbReference>
<keyword evidence="2" id="KW-0121">Carboxypeptidase</keyword>
<feature type="domain" description="PASTA" evidence="6">
    <location>
        <begin position="657"/>
        <end position="715"/>
    </location>
</feature>
<dbReference type="SUPFAM" id="SSF56601">
    <property type="entry name" value="beta-lactamase/transpeptidase-like"/>
    <property type="match status" value="1"/>
</dbReference>
<dbReference type="Pfam" id="PF03717">
    <property type="entry name" value="PBP_dimer"/>
    <property type="match status" value="1"/>
</dbReference>
<dbReference type="InterPro" id="IPR050515">
    <property type="entry name" value="Beta-lactam/transpept"/>
</dbReference>
<dbReference type="Gene3D" id="3.40.710.10">
    <property type="entry name" value="DD-peptidase/beta-lactamase superfamily"/>
    <property type="match status" value="1"/>
</dbReference>
<dbReference type="AlphaFoldDB" id="A0A7C9BFD7"/>
<dbReference type="RefSeq" id="WP_152759124.1">
    <property type="nucleotide sequence ID" value="NZ_WHLY01000002.1"/>
</dbReference>
<keyword evidence="2" id="KW-0378">Hydrolase</keyword>
<keyword evidence="5" id="KW-0812">Transmembrane</keyword>
<dbReference type="InterPro" id="IPR012338">
    <property type="entry name" value="Beta-lactam/transpept-like"/>
</dbReference>
<name>A0A7C9BFD7_9BACT</name>
<dbReference type="Pfam" id="PF00905">
    <property type="entry name" value="Transpeptidase"/>
    <property type="match status" value="1"/>
</dbReference>
<dbReference type="InterPro" id="IPR036138">
    <property type="entry name" value="PBP_dimer_sf"/>
</dbReference>
<dbReference type="PANTHER" id="PTHR30627">
    <property type="entry name" value="PEPTIDOGLYCAN D,D-TRANSPEPTIDASE"/>
    <property type="match status" value="1"/>
</dbReference>
<comment type="caution">
    <text evidence="7">The sequence shown here is derived from an EMBL/GenBank/DDBJ whole genome shotgun (WGS) entry which is preliminary data.</text>
</comment>
<dbReference type="CDD" id="cd06575">
    <property type="entry name" value="PASTA_Pbp2x-like_2"/>
    <property type="match status" value="1"/>
</dbReference>
<dbReference type="InterPro" id="IPR005311">
    <property type="entry name" value="PBP_dimer"/>
</dbReference>
<keyword evidence="5" id="KW-1133">Transmembrane helix</keyword>
<keyword evidence="8" id="KW-1185">Reference proteome</keyword>
<dbReference type="GO" id="GO:0005886">
    <property type="term" value="C:plasma membrane"/>
    <property type="evidence" value="ECO:0007669"/>
    <property type="project" value="TreeGrafter"/>
</dbReference>
<accession>A0A7C9BFD7</accession>
<sequence length="715" mass="79488">MKRTQPPKPNEKQALIQRAYGVAILLVVLAIGVIVKLIRVQYYETYKGKSWAKHAALNDQKLDTIQAMRGNIFSSDGSLLATSLPFYRVGIDPNVADSAYFAKNLEELAGKFATHFREHSKSYYIERIRNARRDRRWYVPLLGRAISYLEREQIEEWPFFQKRKRAGGKFDPEYRRYRPFSPMADRTVGTLDRATGRGRVGLEASFDKQLAGTNGLSWVEVLPGNIRIPVGDEVNIRPEAGSDIHTTLDINFQDVAESALKQSLEEFKANFGCVIVMEVATGKIKALSNLTRKGPNQFLDDQNYALTMGADPGSTFKLATMMAILEETGIDPDKVWVDTGTGRLRYRSMTIVDAHRGGFGRLTASQVLEKSSNIGTHLLMQKYFYSKPDKYLSYLDKFRLKSRTGVHMDGEAAPLIRDSHAKQWSKTSITYMSYGYEMRLTPIQILTLYNAVANGGYWVRPMIVDQVRSSSEIVDNYEPYVDPQPICSERTARLLKDMLEGVVQRGTAPLLKKSPYRVAGKTGTAQKIVNGTYQKSKGLRTSFVGFFPADRPKYSCIVLVDNSLGGGSDLYAGTVAAPVFKQVADRIYAYDMSLHAPTPPPSDSGAVQVQWAGRASEVQVVATALNLGSPTEKVPEGTEWVQGSTGAKGKTTWQARSIDKSDVPDLRGMPLRDALFIMENKGFRVSFKGAGKVVTQSLEPGSKVAGPKNIMLSLQ</sequence>
<organism evidence="7 8">
    <name type="scientific">Salmonirosea aquatica</name>
    <dbReference type="NCBI Taxonomy" id="2654236"/>
    <lineage>
        <taxon>Bacteria</taxon>
        <taxon>Pseudomonadati</taxon>
        <taxon>Bacteroidota</taxon>
        <taxon>Cytophagia</taxon>
        <taxon>Cytophagales</taxon>
        <taxon>Spirosomataceae</taxon>
        <taxon>Salmonirosea</taxon>
    </lineage>
</organism>
<dbReference type="Proteomes" id="UP000479293">
    <property type="component" value="Unassembled WGS sequence"/>
</dbReference>
<proteinExistence type="predicted"/>
<dbReference type="GO" id="GO:0004180">
    <property type="term" value="F:carboxypeptidase activity"/>
    <property type="evidence" value="ECO:0007669"/>
    <property type="project" value="UniProtKB-KW"/>
</dbReference>
<dbReference type="GO" id="GO:0071555">
    <property type="term" value="P:cell wall organization"/>
    <property type="evidence" value="ECO:0007669"/>
    <property type="project" value="TreeGrafter"/>
</dbReference>
<feature type="transmembrane region" description="Helical" evidence="5">
    <location>
        <begin position="20"/>
        <end position="38"/>
    </location>
</feature>
<reference evidence="7 8" key="1">
    <citation type="submission" date="2019-10" db="EMBL/GenBank/DDBJ databases">
        <title>Draft Genome Sequence of Cytophagaceae sp. SJW1-29.</title>
        <authorList>
            <person name="Choi A."/>
        </authorList>
    </citation>
    <scope>NUCLEOTIDE SEQUENCE [LARGE SCALE GENOMIC DNA]</scope>
    <source>
        <strain evidence="7 8">SJW1-29</strain>
    </source>
</reference>
<dbReference type="Gene3D" id="3.90.1310.10">
    <property type="entry name" value="Penicillin-binding protein 2a (Domain 2)"/>
    <property type="match status" value="1"/>
</dbReference>
<dbReference type="Pfam" id="PF03793">
    <property type="entry name" value="PASTA"/>
    <property type="match status" value="1"/>
</dbReference>
<evidence type="ECO:0000313" key="8">
    <source>
        <dbReference type="Proteomes" id="UP000479293"/>
    </source>
</evidence>
<keyword evidence="3 5" id="KW-0472">Membrane</keyword>
<gene>
    <name evidence="7" type="ORF">GBK04_09840</name>
</gene>
<dbReference type="InterPro" id="IPR005543">
    <property type="entry name" value="PASTA_dom"/>
</dbReference>